<dbReference type="Gene3D" id="1.25.40.10">
    <property type="entry name" value="Tetratricopeptide repeat domain"/>
    <property type="match status" value="1"/>
</dbReference>
<evidence type="ECO:0000313" key="3">
    <source>
        <dbReference type="Proteomes" id="UP000002218"/>
    </source>
</evidence>
<dbReference type="eggNOG" id="COG0457">
    <property type="taxonomic scope" value="Bacteria"/>
</dbReference>
<organism evidence="2 3">
    <name type="scientific">Nakamurella multipartita (strain ATCC 700099 / DSM 44233 / CIP 104796 / JCM 9543 / NBRC 105858 / Y-104)</name>
    <name type="common">Microsphaera multipartita</name>
    <dbReference type="NCBI Taxonomy" id="479431"/>
    <lineage>
        <taxon>Bacteria</taxon>
        <taxon>Bacillati</taxon>
        <taxon>Actinomycetota</taxon>
        <taxon>Actinomycetes</taxon>
        <taxon>Nakamurellales</taxon>
        <taxon>Nakamurellaceae</taxon>
        <taxon>Nakamurella</taxon>
    </lineage>
</organism>
<gene>
    <name evidence="2" type="ordered locus">Namu_2538</name>
</gene>
<dbReference type="AlphaFoldDB" id="C8X7E8"/>
<feature type="compositionally biased region" description="Basic and acidic residues" evidence="1">
    <location>
        <begin position="228"/>
        <end position="237"/>
    </location>
</feature>
<name>C8X7E8_NAKMY</name>
<dbReference type="HOGENOM" id="CLU_1015001_0_0_11"/>
<proteinExistence type="predicted"/>
<dbReference type="InterPro" id="IPR011990">
    <property type="entry name" value="TPR-like_helical_dom_sf"/>
</dbReference>
<dbReference type="RefSeq" id="WP_015747783.1">
    <property type="nucleotide sequence ID" value="NC_013235.1"/>
</dbReference>
<reference evidence="3" key="1">
    <citation type="submission" date="2009-09" db="EMBL/GenBank/DDBJ databases">
        <title>The complete genome of Nakamurella multipartita DSM 44233.</title>
        <authorList>
            <consortium name="US DOE Joint Genome Institute (JGI-PGF)"/>
            <person name="Lucas S."/>
            <person name="Copeland A."/>
            <person name="Lapidus A."/>
            <person name="Glavina del Rio T."/>
            <person name="Dalin E."/>
            <person name="Tice H."/>
            <person name="Bruce D."/>
            <person name="Goodwin L."/>
            <person name="Pitluck S."/>
            <person name="Kyrpides N."/>
            <person name="Mavromatis K."/>
            <person name="Ivanova N."/>
            <person name="Ovchinnikova G."/>
            <person name="Sims D."/>
            <person name="Meincke L."/>
            <person name="Brettin T."/>
            <person name="Detter J.C."/>
            <person name="Han C."/>
            <person name="Larimer F."/>
            <person name="Land M."/>
            <person name="Hauser L."/>
            <person name="Markowitz V."/>
            <person name="Cheng J.-F."/>
            <person name="Hugenholtz P."/>
            <person name="Woyke T."/>
            <person name="Wu D."/>
            <person name="Klenk H.-P."/>
            <person name="Eisen J.A."/>
        </authorList>
    </citation>
    <scope>NUCLEOTIDE SEQUENCE [LARGE SCALE GENOMIC DNA]</scope>
    <source>
        <strain evidence="3">ATCC 700099 / DSM 44233 / CIP 104796 / JCM 9543 / NBRC 105858 / Y-104</strain>
    </source>
</reference>
<evidence type="ECO:0000313" key="2">
    <source>
        <dbReference type="EMBL" id="ACV78901.1"/>
    </source>
</evidence>
<dbReference type="OrthoDB" id="3343588at2"/>
<sequence length="274" mass="29461">MTGESLDVLAGELDRVLAERPVDPVAAAAVLERAVAACRSDPAAADRWHEPELLDELVDVYEQLGRTDDAHAAMRSAIAAGCRGRPDGRCRIAELLMRAGRVAEATPLWNQVKAETPDDVWLYNNAGLEYAALGDDAAALMWLTDGLELALATGDPERLVDQLLDLRGGVLSRLGRSADRMQTRARQFLDQPTPARHRSSAPPPRRSAARDSTMPGPPAASPFRRPRIPTERPDREPPGSTTPDEATPGGPCGHSRWPGSRSTSTRTLCVAGPS</sequence>
<dbReference type="KEGG" id="nml:Namu_2538"/>
<feature type="region of interest" description="Disordered" evidence="1">
    <location>
        <begin position="177"/>
        <end position="274"/>
    </location>
</feature>
<accession>C8X7E8</accession>
<evidence type="ECO:0000256" key="1">
    <source>
        <dbReference type="SAM" id="MobiDB-lite"/>
    </source>
</evidence>
<dbReference type="InParanoid" id="C8X7E8"/>
<dbReference type="EMBL" id="CP001737">
    <property type="protein sequence ID" value="ACV78901.1"/>
    <property type="molecule type" value="Genomic_DNA"/>
</dbReference>
<dbReference type="SUPFAM" id="SSF48452">
    <property type="entry name" value="TPR-like"/>
    <property type="match status" value="1"/>
</dbReference>
<dbReference type="Proteomes" id="UP000002218">
    <property type="component" value="Chromosome"/>
</dbReference>
<reference evidence="2 3" key="2">
    <citation type="journal article" date="2010" name="Stand. Genomic Sci.">
        <title>Complete genome sequence of Nakamurella multipartita type strain (Y-104).</title>
        <authorList>
            <person name="Tice H."/>
            <person name="Mayilraj S."/>
            <person name="Sims D."/>
            <person name="Lapidus A."/>
            <person name="Nolan M."/>
            <person name="Lucas S."/>
            <person name="Glavina Del Rio T."/>
            <person name="Copeland A."/>
            <person name="Cheng J.F."/>
            <person name="Meincke L."/>
            <person name="Bruce D."/>
            <person name="Goodwin L."/>
            <person name="Pitluck S."/>
            <person name="Ivanova N."/>
            <person name="Mavromatis K."/>
            <person name="Ovchinnikova G."/>
            <person name="Pati A."/>
            <person name="Chen A."/>
            <person name="Palaniappan K."/>
            <person name="Land M."/>
            <person name="Hauser L."/>
            <person name="Chang Y.J."/>
            <person name="Jeffries C.D."/>
            <person name="Detter J.C."/>
            <person name="Brettin T."/>
            <person name="Rohde M."/>
            <person name="Goker M."/>
            <person name="Bristow J."/>
            <person name="Eisen J.A."/>
            <person name="Markowitz V."/>
            <person name="Hugenholtz P."/>
            <person name="Kyrpides N.C."/>
            <person name="Klenk H.P."/>
            <person name="Chen F."/>
        </authorList>
    </citation>
    <scope>NUCLEOTIDE SEQUENCE [LARGE SCALE GENOMIC DNA]</scope>
    <source>
        <strain evidence="3">ATCC 700099 / DSM 44233 / CIP 104796 / JCM 9543 / NBRC 105858 / Y-104</strain>
    </source>
</reference>
<protein>
    <submittedName>
        <fullName evidence="2">Uncharacterized protein</fullName>
    </submittedName>
</protein>
<keyword evidence="3" id="KW-1185">Reference proteome</keyword>